<evidence type="ECO:0000259" key="1">
    <source>
        <dbReference type="PROSITE" id="PS50263"/>
    </source>
</evidence>
<dbReference type="EMBL" id="CP127162">
    <property type="protein sequence ID" value="WIV17671.1"/>
    <property type="molecule type" value="Genomic_DNA"/>
</dbReference>
<dbReference type="RefSeq" id="WP_285742328.1">
    <property type="nucleotide sequence ID" value="NZ_CP127162.1"/>
</dbReference>
<gene>
    <name evidence="2" type="ORF">QPK24_14710</name>
</gene>
<name>A0ABY8WZR4_9BACL</name>
<dbReference type="Proteomes" id="UP001236415">
    <property type="component" value="Chromosome"/>
</dbReference>
<keyword evidence="3" id="KW-1185">Reference proteome</keyword>
<dbReference type="PROSITE" id="PS50263">
    <property type="entry name" value="CN_HYDROLASE"/>
    <property type="match status" value="1"/>
</dbReference>
<evidence type="ECO:0000313" key="3">
    <source>
        <dbReference type="Proteomes" id="UP001236415"/>
    </source>
</evidence>
<dbReference type="InterPro" id="IPR036526">
    <property type="entry name" value="C-N_Hydrolase_sf"/>
</dbReference>
<protein>
    <recommendedName>
        <fullName evidence="1">CN hydrolase domain-containing protein</fullName>
    </recommendedName>
</protein>
<sequence length="116" mass="13192">MKILIGQPKLEDDVKQLEEALKQYPEAELVFFPEGYLNDNVEQARELAKAYQVLLITGYRKMNENPKDQVIIIDKSGQILLDRPKYTAKKTVKANGCNLGVILCDELDSYNLPDCC</sequence>
<dbReference type="Gene3D" id="3.60.110.10">
    <property type="entry name" value="Carbon-nitrogen hydrolase"/>
    <property type="match status" value="1"/>
</dbReference>
<feature type="domain" description="CN hydrolase" evidence="1">
    <location>
        <begin position="1"/>
        <end position="116"/>
    </location>
</feature>
<evidence type="ECO:0000313" key="2">
    <source>
        <dbReference type="EMBL" id="WIV17671.1"/>
    </source>
</evidence>
<organism evidence="2 3">
    <name type="scientific">Paenibacillus polygoni</name>
    <dbReference type="NCBI Taxonomy" id="3050112"/>
    <lineage>
        <taxon>Bacteria</taxon>
        <taxon>Bacillati</taxon>
        <taxon>Bacillota</taxon>
        <taxon>Bacilli</taxon>
        <taxon>Bacillales</taxon>
        <taxon>Paenibacillaceae</taxon>
        <taxon>Paenibacillus</taxon>
    </lineage>
</organism>
<proteinExistence type="predicted"/>
<accession>A0ABY8WZR4</accession>
<dbReference type="SUPFAM" id="SSF56317">
    <property type="entry name" value="Carbon-nitrogen hydrolase"/>
    <property type="match status" value="1"/>
</dbReference>
<reference evidence="2 3" key="1">
    <citation type="submission" date="2023-06" db="EMBL/GenBank/DDBJ databases">
        <title>Paenibacillus polygonum sp. nov., an endophytic bacterium, isolated from Polygonum lapathifolium L. in Nanji Wetland National Nature Reserve, South of Poyang Lake, Jiangxi Province, China.</title>
        <authorList>
            <person name="Yu Z."/>
        </authorList>
    </citation>
    <scope>NUCLEOTIDE SEQUENCE [LARGE SCALE GENOMIC DNA]</scope>
    <source>
        <strain evidence="2 3">C31</strain>
    </source>
</reference>
<dbReference type="InterPro" id="IPR003010">
    <property type="entry name" value="C-N_Hydrolase"/>
</dbReference>